<name>A0AAV6X778_9LAMI</name>
<feature type="compositionally biased region" description="Polar residues" evidence="1">
    <location>
        <begin position="1"/>
        <end position="12"/>
    </location>
</feature>
<gene>
    <name evidence="4" type="ORF">BUALT_Bualt08G0131300</name>
</gene>
<dbReference type="Gene3D" id="1.20.1280.50">
    <property type="match status" value="1"/>
</dbReference>
<dbReference type="InterPro" id="IPR013187">
    <property type="entry name" value="F-box-assoc_dom_typ3"/>
</dbReference>
<protein>
    <recommendedName>
        <fullName evidence="6">F-box domain-containing protein</fullName>
    </recommendedName>
</protein>
<evidence type="ECO:0000256" key="1">
    <source>
        <dbReference type="SAM" id="MobiDB-lite"/>
    </source>
</evidence>
<reference evidence="4" key="1">
    <citation type="submission" date="2019-10" db="EMBL/GenBank/DDBJ databases">
        <authorList>
            <person name="Zhang R."/>
            <person name="Pan Y."/>
            <person name="Wang J."/>
            <person name="Ma R."/>
            <person name="Yu S."/>
        </authorList>
    </citation>
    <scope>NUCLEOTIDE SEQUENCE</scope>
    <source>
        <strain evidence="4">LA-IB0</strain>
        <tissue evidence="4">Leaf</tissue>
    </source>
</reference>
<dbReference type="SUPFAM" id="SSF81383">
    <property type="entry name" value="F-box domain"/>
    <property type="match status" value="1"/>
</dbReference>
<dbReference type="EMBL" id="WHWC01000008">
    <property type="protein sequence ID" value="KAG8378378.1"/>
    <property type="molecule type" value="Genomic_DNA"/>
</dbReference>
<organism evidence="4 5">
    <name type="scientific">Buddleja alternifolia</name>
    <dbReference type="NCBI Taxonomy" id="168488"/>
    <lineage>
        <taxon>Eukaryota</taxon>
        <taxon>Viridiplantae</taxon>
        <taxon>Streptophyta</taxon>
        <taxon>Embryophyta</taxon>
        <taxon>Tracheophyta</taxon>
        <taxon>Spermatophyta</taxon>
        <taxon>Magnoliopsida</taxon>
        <taxon>eudicotyledons</taxon>
        <taxon>Gunneridae</taxon>
        <taxon>Pentapetalae</taxon>
        <taxon>asterids</taxon>
        <taxon>lamiids</taxon>
        <taxon>Lamiales</taxon>
        <taxon>Scrophulariaceae</taxon>
        <taxon>Buddlejeae</taxon>
        <taxon>Buddleja</taxon>
    </lineage>
</organism>
<accession>A0AAV6X778</accession>
<dbReference type="InterPro" id="IPR001810">
    <property type="entry name" value="F-box_dom"/>
</dbReference>
<proteinExistence type="predicted"/>
<dbReference type="Pfam" id="PF08268">
    <property type="entry name" value="FBA_3"/>
    <property type="match status" value="1"/>
</dbReference>
<evidence type="ECO:0000259" key="3">
    <source>
        <dbReference type="Pfam" id="PF08268"/>
    </source>
</evidence>
<evidence type="ECO:0000313" key="4">
    <source>
        <dbReference type="EMBL" id="KAG8378378.1"/>
    </source>
</evidence>
<feature type="domain" description="F-box associated beta-propeller type 3" evidence="3">
    <location>
        <begin position="126"/>
        <end position="373"/>
    </location>
</feature>
<dbReference type="AlphaFoldDB" id="A0AAV6X778"/>
<evidence type="ECO:0000313" key="5">
    <source>
        <dbReference type="Proteomes" id="UP000826271"/>
    </source>
</evidence>
<dbReference type="Pfam" id="PF00646">
    <property type="entry name" value="F-box"/>
    <property type="match status" value="1"/>
</dbReference>
<dbReference type="CDD" id="cd22157">
    <property type="entry name" value="F-box_AtFBW1-like"/>
    <property type="match status" value="1"/>
</dbReference>
<dbReference type="PANTHER" id="PTHR31672:SF13">
    <property type="entry name" value="F-BOX PROTEIN CPR30-LIKE"/>
    <property type="match status" value="1"/>
</dbReference>
<feature type="domain" description="F-box" evidence="2">
    <location>
        <begin position="25"/>
        <end position="64"/>
    </location>
</feature>
<comment type="caution">
    <text evidence="4">The sequence shown here is derived from an EMBL/GenBank/DDBJ whole genome shotgun (WGS) entry which is preliminary data.</text>
</comment>
<sequence length="402" mass="45644">MPESTQMANFNQKPRKNTENNGGFLMNLPSHIILEILTRVPAKATIYCKCVCKTWLGMISDPSFAALHFARARPGLVVHQSGMFKNFIKLVDFEDEVDNHGFQYETMVKFNLSNLSTFPDANIVVDGSINGILFLRDVNYKHEMLYICNPLTREYITLPKPEGVVRYPSVVTHGFGISPISGEYKVVRIFHERELEPITSSCLGVPYSECQVYILGTGKWRSIGECPFVYNSRSIGLFIEGNLHWLIQDLEGHELISCFDLENEVFQPFPPPFPGRKIQGSLGALRGCLCLCDNSSEIDIDIWVMKEYGVEQSWSKDIVIKKIPELIGPSFVTVHALKVFRDGNVLILWGDFFMLYYCSKSEVAREVDMDQPKGPNSIEAMHYVPSFLPLRSFLMENVSILE</sequence>
<dbReference type="InterPro" id="IPR050796">
    <property type="entry name" value="SCF_F-box_component"/>
</dbReference>
<keyword evidence="5" id="KW-1185">Reference proteome</keyword>
<dbReference type="PANTHER" id="PTHR31672">
    <property type="entry name" value="BNACNNG10540D PROTEIN"/>
    <property type="match status" value="1"/>
</dbReference>
<evidence type="ECO:0000259" key="2">
    <source>
        <dbReference type="Pfam" id="PF00646"/>
    </source>
</evidence>
<feature type="region of interest" description="Disordered" evidence="1">
    <location>
        <begin position="1"/>
        <end position="21"/>
    </location>
</feature>
<dbReference type="Proteomes" id="UP000826271">
    <property type="component" value="Unassembled WGS sequence"/>
</dbReference>
<dbReference type="InterPro" id="IPR017451">
    <property type="entry name" value="F-box-assoc_interact_dom"/>
</dbReference>
<evidence type="ECO:0008006" key="6">
    <source>
        <dbReference type="Google" id="ProtNLM"/>
    </source>
</evidence>
<dbReference type="InterPro" id="IPR036047">
    <property type="entry name" value="F-box-like_dom_sf"/>
</dbReference>
<dbReference type="NCBIfam" id="TIGR01640">
    <property type="entry name" value="F_box_assoc_1"/>
    <property type="match status" value="1"/>
</dbReference>